<protein>
    <recommendedName>
        <fullName evidence="2">ParB-like N-terminal domain-containing protein</fullName>
    </recommendedName>
</protein>
<feature type="compositionally biased region" description="Basic and acidic residues" evidence="1">
    <location>
        <begin position="292"/>
        <end position="309"/>
    </location>
</feature>
<organism evidence="3 4">
    <name type="scientific">Plantactinospora endophytica</name>
    <dbReference type="NCBI Taxonomy" id="673535"/>
    <lineage>
        <taxon>Bacteria</taxon>
        <taxon>Bacillati</taxon>
        <taxon>Actinomycetota</taxon>
        <taxon>Actinomycetes</taxon>
        <taxon>Micromonosporales</taxon>
        <taxon>Micromonosporaceae</taxon>
        <taxon>Plantactinospora</taxon>
    </lineage>
</organism>
<accession>A0ABQ4E711</accession>
<keyword evidence="4" id="KW-1185">Reference proteome</keyword>
<reference evidence="3 4" key="1">
    <citation type="submission" date="2021-01" db="EMBL/GenBank/DDBJ databases">
        <title>Whole genome shotgun sequence of Plantactinospora endophytica NBRC 110450.</title>
        <authorList>
            <person name="Komaki H."/>
            <person name="Tamura T."/>
        </authorList>
    </citation>
    <scope>NUCLEOTIDE SEQUENCE [LARGE SCALE GENOMIC DNA]</scope>
    <source>
        <strain evidence="3 4">NBRC 110450</strain>
    </source>
</reference>
<evidence type="ECO:0000313" key="3">
    <source>
        <dbReference type="EMBL" id="GIG90504.1"/>
    </source>
</evidence>
<feature type="region of interest" description="Disordered" evidence="1">
    <location>
        <begin position="265"/>
        <end position="309"/>
    </location>
</feature>
<comment type="caution">
    <text evidence="3">The sequence shown here is derived from an EMBL/GenBank/DDBJ whole genome shotgun (WGS) entry which is preliminary data.</text>
</comment>
<feature type="domain" description="ParB-like N-terminal" evidence="2">
    <location>
        <begin position="72"/>
        <end position="156"/>
    </location>
</feature>
<dbReference type="EMBL" id="BONW01000028">
    <property type="protein sequence ID" value="GIG90504.1"/>
    <property type="molecule type" value="Genomic_DNA"/>
</dbReference>
<dbReference type="SUPFAM" id="SSF110849">
    <property type="entry name" value="ParB/Sulfiredoxin"/>
    <property type="match status" value="1"/>
</dbReference>
<proteinExistence type="predicted"/>
<evidence type="ECO:0000313" key="4">
    <source>
        <dbReference type="Proteomes" id="UP000646749"/>
    </source>
</evidence>
<dbReference type="SMART" id="SM00470">
    <property type="entry name" value="ParB"/>
    <property type="match status" value="1"/>
</dbReference>
<feature type="region of interest" description="Disordered" evidence="1">
    <location>
        <begin position="379"/>
        <end position="398"/>
    </location>
</feature>
<feature type="region of interest" description="Disordered" evidence="1">
    <location>
        <begin position="36"/>
        <end position="65"/>
    </location>
</feature>
<sequence>MTESMGTRAITTLPPCHHPGRPVLVPVAAPRGAERELPRTATVNRPAAWARPPGPGGALSTHQPSVDHRPTVLVEVARLGIADSPRLAGEDPDHVRLLAGIEASLPPILVHRPTMRVIDGVHRLRAAQFRGDERIAAVFFEGDAAAAFVRAVEENTAHGLPLSLSDREAAATRIVGSHPHWSDRAIATATGLAARTVAGIRSRATAADPQLHVRLGRDGRVRPVDIGTGRRRAAEFIRANPDASLRQVAKVVGVSPGTVRDVRERLRKGLDPVPAGARNPSGSARAVGPPRRLPDRVAPESQRERLRNLARDPALRHTTVGREVIRWLDVHLIGTEDWADLLDAVPPHCAYLIAEMALDCAAAWRELAGGLERRIQATGELDPGGADGVPEAATRVGR</sequence>
<dbReference type="InterPro" id="IPR003115">
    <property type="entry name" value="ParB_N"/>
</dbReference>
<dbReference type="Proteomes" id="UP000646749">
    <property type="component" value="Unassembled WGS sequence"/>
</dbReference>
<dbReference type="RefSeq" id="WP_203868919.1">
    <property type="nucleotide sequence ID" value="NZ_BONW01000028.1"/>
</dbReference>
<gene>
    <name evidence="3" type="ORF">Pen02_54400</name>
</gene>
<evidence type="ECO:0000256" key="1">
    <source>
        <dbReference type="SAM" id="MobiDB-lite"/>
    </source>
</evidence>
<evidence type="ECO:0000259" key="2">
    <source>
        <dbReference type="SMART" id="SM00470"/>
    </source>
</evidence>
<name>A0ABQ4E711_9ACTN</name>
<dbReference type="InterPro" id="IPR036086">
    <property type="entry name" value="ParB/Sulfiredoxin_sf"/>
</dbReference>